<name>A0ABQ6HR03_9MICO</name>
<evidence type="ECO:0000313" key="2">
    <source>
        <dbReference type="Proteomes" id="UP001157109"/>
    </source>
</evidence>
<gene>
    <name evidence="1" type="ORF">GCM10025862_29140</name>
</gene>
<proteinExistence type="predicted"/>
<accession>A0ABQ6HR03</accession>
<dbReference type="EMBL" id="BSUJ01000001">
    <property type="protein sequence ID" value="GMA20893.1"/>
    <property type="molecule type" value="Genomic_DNA"/>
</dbReference>
<organism evidence="1 2">
    <name type="scientific">Arsenicicoccus piscis</name>
    <dbReference type="NCBI Taxonomy" id="673954"/>
    <lineage>
        <taxon>Bacteria</taxon>
        <taxon>Bacillati</taxon>
        <taxon>Actinomycetota</taxon>
        <taxon>Actinomycetes</taxon>
        <taxon>Micrococcales</taxon>
        <taxon>Intrasporangiaceae</taxon>
        <taxon>Arsenicicoccus</taxon>
    </lineage>
</organism>
<keyword evidence="2" id="KW-1185">Reference proteome</keyword>
<comment type="caution">
    <text evidence="1">The sequence shown here is derived from an EMBL/GenBank/DDBJ whole genome shotgun (WGS) entry which is preliminary data.</text>
</comment>
<evidence type="ECO:0000313" key="1">
    <source>
        <dbReference type="EMBL" id="GMA20893.1"/>
    </source>
</evidence>
<evidence type="ECO:0008006" key="3">
    <source>
        <dbReference type="Google" id="ProtNLM"/>
    </source>
</evidence>
<dbReference type="RefSeq" id="WP_241441243.1">
    <property type="nucleotide sequence ID" value="NZ_BSUJ01000001.1"/>
</dbReference>
<protein>
    <recommendedName>
        <fullName evidence="3">Transcriptional regulator</fullName>
    </recommendedName>
</protein>
<reference evidence="2" key="1">
    <citation type="journal article" date="2019" name="Int. J. Syst. Evol. Microbiol.">
        <title>The Global Catalogue of Microorganisms (GCM) 10K type strain sequencing project: providing services to taxonomists for standard genome sequencing and annotation.</title>
        <authorList>
            <consortium name="The Broad Institute Genomics Platform"/>
            <consortium name="The Broad Institute Genome Sequencing Center for Infectious Disease"/>
            <person name="Wu L."/>
            <person name="Ma J."/>
        </authorList>
    </citation>
    <scope>NUCLEOTIDE SEQUENCE [LARGE SCALE GENOMIC DNA]</scope>
    <source>
        <strain evidence="2">NBRC 105830</strain>
    </source>
</reference>
<sequence>MIRYRLGAGAASVRWAMSPIHEVVSLARLLTEPQRHPLYAQWLRRRSHRLAGLDLTALTVYMGDGTYRPDFLDPSPICSEPTFEEGLDALLATPIEQVYAELVDATRGWEPRERHRMLDDPGRARSEAAAALRRLWRAGVEPEWPSMRQALRAEMLDRALQVSRESLRAVVPRGASHSVVAFPRWSRRW</sequence>
<dbReference type="Proteomes" id="UP001157109">
    <property type="component" value="Unassembled WGS sequence"/>
</dbReference>